<dbReference type="SUPFAM" id="SSF47473">
    <property type="entry name" value="EF-hand"/>
    <property type="match status" value="1"/>
</dbReference>
<feature type="domain" description="Deubiquitinating enzyme MINDY-3/4 conserved" evidence="13">
    <location>
        <begin position="1"/>
        <end position="309"/>
    </location>
</feature>
<dbReference type="Ensembl" id="ENSPNAT00000008578.2">
    <property type="protein sequence ID" value="ENSPNAP00000025067.2"/>
    <property type="gene ID" value="ENSPNAG00000009979.2"/>
</dbReference>
<dbReference type="GO" id="GO:0005634">
    <property type="term" value="C:nucleus"/>
    <property type="evidence" value="ECO:0007669"/>
    <property type="project" value="UniProtKB-SubCell"/>
</dbReference>
<dbReference type="PANTHER" id="PTHR12473">
    <property type="entry name" value="UBIQUITIN CARBOXYL-TERMINAL HYDROLASE MINDY-4-RELATED"/>
    <property type="match status" value="1"/>
</dbReference>
<comment type="catalytic activity">
    <reaction evidence="1 11">
        <text>Thiol-dependent hydrolysis of ester, thioester, amide, peptide and isopeptide bonds formed by the C-terminal Gly of ubiquitin (a 76-residue protein attached to proteins as an intracellular targeting signal).</text>
        <dbReference type="EC" id="3.4.19.12"/>
    </reaction>
</comment>
<name>A0A3B4DL07_PYGNA</name>
<dbReference type="GO" id="GO:0006508">
    <property type="term" value="P:proteolysis"/>
    <property type="evidence" value="ECO:0007669"/>
    <property type="project" value="UniProtKB-KW"/>
</dbReference>
<dbReference type="AlphaFoldDB" id="A0A3B4DL07"/>
<dbReference type="GO" id="GO:0004843">
    <property type="term" value="F:cysteine-type deubiquitinase activity"/>
    <property type="evidence" value="ECO:0007669"/>
    <property type="project" value="UniProtKB-UniRule"/>
</dbReference>
<dbReference type="InterPro" id="IPR039785">
    <property type="entry name" value="MINY3/4"/>
</dbReference>
<dbReference type="InterPro" id="IPR011992">
    <property type="entry name" value="EF-hand-dom_pair"/>
</dbReference>
<dbReference type="SMART" id="SM01174">
    <property type="entry name" value="DUF4205"/>
    <property type="match status" value="1"/>
</dbReference>
<evidence type="ECO:0000313" key="15">
    <source>
        <dbReference type="Proteomes" id="UP001501920"/>
    </source>
</evidence>
<evidence type="ECO:0000256" key="4">
    <source>
        <dbReference type="ARBA" id="ARBA00011074"/>
    </source>
</evidence>
<protein>
    <recommendedName>
        <fullName evidence="11">Ubiquitin carboxyl-terminal hydrolase MINDY</fullName>
        <ecNumber evidence="11">3.4.19.12</ecNumber>
    </recommendedName>
</protein>
<comment type="subcellular location">
    <subcellularLocation>
        <location evidence="3">Nucleus</location>
    </subcellularLocation>
</comment>
<evidence type="ECO:0000256" key="10">
    <source>
        <dbReference type="ARBA" id="ARBA00023242"/>
    </source>
</evidence>
<dbReference type="Gene3D" id="1.10.238.10">
    <property type="entry name" value="EF-hand"/>
    <property type="match status" value="1"/>
</dbReference>
<evidence type="ECO:0000256" key="7">
    <source>
        <dbReference type="ARBA" id="ARBA00022786"/>
    </source>
</evidence>
<reference evidence="14" key="2">
    <citation type="submission" date="2025-08" db="UniProtKB">
        <authorList>
            <consortium name="Ensembl"/>
        </authorList>
    </citation>
    <scope>IDENTIFICATION</scope>
</reference>
<reference evidence="14" key="3">
    <citation type="submission" date="2025-09" db="UniProtKB">
        <authorList>
            <consortium name="Ensembl"/>
        </authorList>
    </citation>
    <scope>IDENTIFICATION</scope>
</reference>
<keyword evidence="7 11" id="KW-0833">Ubl conjugation pathway</keyword>
<evidence type="ECO:0000256" key="1">
    <source>
        <dbReference type="ARBA" id="ARBA00000707"/>
    </source>
</evidence>
<comment type="function">
    <text evidence="2 11">Hydrolase that can remove 'Lys-48'-linked conjugated ubiquitin from proteins.</text>
</comment>
<evidence type="ECO:0000256" key="3">
    <source>
        <dbReference type="ARBA" id="ARBA00004123"/>
    </source>
</evidence>
<evidence type="ECO:0000256" key="12">
    <source>
        <dbReference type="SAM" id="MobiDB-lite"/>
    </source>
</evidence>
<dbReference type="InterPro" id="IPR025257">
    <property type="entry name" value="MINDY-3/4_CD"/>
</dbReference>
<evidence type="ECO:0000313" key="14">
    <source>
        <dbReference type="Ensembl" id="ENSPNAP00000025067.2"/>
    </source>
</evidence>
<keyword evidence="10" id="KW-0539">Nucleus</keyword>
<dbReference type="FunFam" id="1.10.238.10:FF:000315">
    <property type="entry name" value="Ubiquitin carboxyl-terminal hydrolase MINDY-3"/>
    <property type="match status" value="1"/>
</dbReference>
<sequence length="402" mass="45221">KIIKFRDVLRFVFSETERSALEQFEGGPCAVIAPVQEEQRTALCSTLSEILESACLGKTQNFCLATWARAKATDDNTDITDSHPEPESSQPTDTQQQSSERLSSKPVFVFSKRTLKTVAELKEAILSLHDTWRNKFGVLLFLYSVILTKGIENIKNEIEDTSEPLIDPVYGHGSQSLINLLVTGRAVSNVWDGDRECSGMKLHGIHEQASVGFLTLMESLRYCKVGSFLKSPKFPIWILGSETHLSVFFTKEMSLVAPESPSEQARRVFQTFDPEDNGFIPDTLLEDVMKALDLVSEPEYVNLMKNKLDPEGLGIILLGPFLLEFFPDQDSGIPDSFPVYHYNGLKQSNHNEKVSYVEGTALVLGFEDPMVRTDDTPVKRCLQTKWPYIELLWTTERSPSLN</sequence>
<evidence type="ECO:0000259" key="13">
    <source>
        <dbReference type="SMART" id="SM01174"/>
    </source>
</evidence>
<accession>A0A3B4DL07</accession>
<feature type="region of interest" description="Disordered" evidence="12">
    <location>
        <begin position="75"/>
        <end position="103"/>
    </location>
</feature>
<evidence type="ECO:0000256" key="2">
    <source>
        <dbReference type="ARBA" id="ARBA00002107"/>
    </source>
</evidence>
<keyword evidence="15" id="KW-1185">Reference proteome</keyword>
<dbReference type="EC" id="3.4.19.12" evidence="11"/>
<keyword evidence="8 11" id="KW-0378">Hydrolase</keyword>
<evidence type="ECO:0000256" key="6">
    <source>
        <dbReference type="ARBA" id="ARBA00022703"/>
    </source>
</evidence>
<evidence type="ECO:0000256" key="9">
    <source>
        <dbReference type="ARBA" id="ARBA00022807"/>
    </source>
</evidence>
<reference evidence="14 15" key="1">
    <citation type="submission" date="2020-10" db="EMBL/GenBank/DDBJ databases">
        <title>Pygocentrus nattereri (red-bellied piranha) genome, fPygNat1, primary haplotype.</title>
        <authorList>
            <person name="Myers G."/>
            <person name="Meyer A."/>
            <person name="Karagic N."/>
            <person name="Pippel M."/>
            <person name="Winkler S."/>
            <person name="Tracey A."/>
            <person name="Wood J."/>
            <person name="Formenti G."/>
            <person name="Howe K."/>
            <person name="Fedrigo O."/>
            <person name="Jarvis E.D."/>
        </authorList>
    </citation>
    <scope>NUCLEOTIDE SEQUENCE [LARGE SCALE GENOMIC DNA]</scope>
</reference>
<comment type="similarity">
    <text evidence="4 11">Belongs to the MINDY deubiquitinase family. FAM188 subfamily.</text>
</comment>
<evidence type="ECO:0000256" key="5">
    <source>
        <dbReference type="ARBA" id="ARBA00022670"/>
    </source>
</evidence>
<evidence type="ECO:0000256" key="11">
    <source>
        <dbReference type="RuleBase" id="RU367088"/>
    </source>
</evidence>
<feature type="compositionally biased region" description="Low complexity" evidence="12">
    <location>
        <begin position="87"/>
        <end position="100"/>
    </location>
</feature>
<dbReference type="PANTHER" id="PTHR12473:SF17">
    <property type="entry name" value="UBIQUITIN CARBOXYL-TERMINAL HYDROLASE MINDY-3"/>
    <property type="match status" value="1"/>
</dbReference>
<organism evidence="14 15">
    <name type="scientific">Pygocentrus nattereri</name>
    <name type="common">Red-bellied piranha</name>
    <dbReference type="NCBI Taxonomy" id="42514"/>
    <lineage>
        <taxon>Eukaryota</taxon>
        <taxon>Metazoa</taxon>
        <taxon>Chordata</taxon>
        <taxon>Craniata</taxon>
        <taxon>Vertebrata</taxon>
        <taxon>Euteleostomi</taxon>
        <taxon>Actinopterygii</taxon>
        <taxon>Neopterygii</taxon>
        <taxon>Teleostei</taxon>
        <taxon>Ostariophysi</taxon>
        <taxon>Characiformes</taxon>
        <taxon>Characoidei</taxon>
        <taxon>Pygocentrus</taxon>
    </lineage>
</organism>
<dbReference type="Proteomes" id="UP001501920">
    <property type="component" value="Chromosome 24"/>
</dbReference>
<dbReference type="GeneTree" id="ENSGT00940000155958"/>
<dbReference type="Pfam" id="PF13898">
    <property type="entry name" value="MINDY-3_4_CD"/>
    <property type="match status" value="1"/>
</dbReference>
<proteinExistence type="inferred from homology"/>
<gene>
    <name evidence="14" type="primary">MINDY3</name>
</gene>
<dbReference type="GO" id="GO:0006915">
    <property type="term" value="P:apoptotic process"/>
    <property type="evidence" value="ECO:0007669"/>
    <property type="project" value="UniProtKB-KW"/>
</dbReference>
<keyword evidence="6" id="KW-0053">Apoptosis</keyword>
<keyword evidence="9 11" id="KW-0788">Thiol protease</keyword>
<dbReference type="GO" id="GO:1990380">
    <property type="term" value="F:K48-linked deubiquitinase activity"/>
    <property type="evidence" value="ECO:0007669"/>
    <property type="project" value="UniProtKB-UniRule"/>
</dbReference>
<dbReference type="GO" id="GO:0071108">
    <property type="term" value="P:protein K48-linked deubiquitination"/>
    <property type="evidence" value="ECO:0007669"/>
    <property type="project" value="InterPro"/>
</dbReference>
<evidence type="ECO:0000256" key="8">
    <source>
        <dbReference type="ARBA" id="ARBA00022801"/>
    </source>
</evidence>
<keyword evidence="5 11" id="KW-0645">Protease</keyword>